<feature type="region of interest" description="Disordered" evidence="1">
    <location>
        <begin position="647"/>
        <end position="777"/>
    </location>
</feature>
<dbReference type="Proteomes" id="UP000192247">
    <property type="component" value="Unassembled WGS sequence"/>
</dbReference>
<reference evidence="3 4" key="1">
    <citation type="journal article" date="2017" name="Gigascience">
        <title>Draft genome of the honey bee ectoparasitic mite, Tropilaelaps mercedesae, is shaped by the parasitic life history.</title>
        <authorList>
            <person name="Dong X."/>
            <person name="Armstrong S.D."/>
            <person name="Xia D."/>
            <person name="Makepeace B.L."/>
            <person name="Darby A.C."/>
            <person name="Kadowaki T."/>
        </authorList>
    </citation>
    <scope>NUCLEOTIDE SEQUENCE [LARGE SCALE GENOMIC DNA]</scope>
    <source>
        <strain evidence="3">Wuxi-XJTLU</strain>
    </source>
</reference>
<dbReference type="EMBL" id="MNPL01004224">
    <property type="protein sequence ID" value="OQR76892.1"/>
    <property type="molecule type" value="Genomic_DNA"/>
</dbReference>
<feature type="compositionally biased region" description="Polar residues" evidence="1">
    <location>
        <begin position="674"/>
        <end position="685"/>
    </location>
</feature>
<dbReference type="PROSITE" id="PS00028">
    <property type="entry name" value="ZINC_FINGER_C2H2_1"/>
    <property type="match status" value="1"/>
</dbReference>
<accession>A0A1V9XTZ9</accession>
<feature type="compositionally biased region" description="Basic and acidic residues" evidence="1">
    <location>
        <begin position="510"/>
        <end position="521"/>
    </location>
</feature>
<dbReference type="OrthoDB" id="414267at2759"/>
<dbReference type="AlphaFoldDB" id="A0A1V9XTZ9"/>
<protein>
    <recommendedName>
        <fullName evidence="2">C2H2-type domain-containing protein</fullName>
    </recommendedName>
</protein>
<dbReference type="InterPro" id="IPR013087">
    <property type="entry name" value="Znf_C2H2_type"/>
</dbReference>
<feature type="region of interest" description="Disordered" evidence="1">
    <location>
        <begin position="569"/>
        <end position="599"/>
    </location>
</feature>
<feature type="compositionally biased region" description="Polar residues" evidence="1">
    <location>
        <begin position="647"/>
        <end position="656"/>
    </location>
</feature>
<dbReference type="PANTHER" id="PTHR33936:SF24">
    <property type="entry name" value="C2H2-TYPE DOMAIN-CONTAINING PROTEIN"/>
    <property type="match status" value="1"/>
</dbReference>
<name>A0A1V9XTZ9_9ACAR</name>
<dbReference type="InterPro" id="IPR052797">
    <property type="entry name" value="RegFact_GeneExpr_CellDeath"/>
</dbReference>
<keyword evidence="4" id="KW-1185">Reference proteome</keyword>
<feature type="domain" description="C2H2-type" evidence="2">
    <location>
        <begin position="3"/>
        <end position="25"/>
    </location>
</feature>
<dbReference type="InParanoid" id="A0A1V9XTZ9"/>
<gene>
    <name evidence="3" type="ORF">BIW11_00524</name>
</gene>
<dbReference type="PANTHER" id="PTHR33936">
    <property type="entry name" value="PROTEIN CBG17840"/>
    <property type="match status" value="1"/>
</dbReference>
<feature type="compositionally biased region" description="Polar residues" evidence="1">
    <location>
        <begin position="768"/>
        <end position="777"/>
    </location>
</feature>
<sequence>MHCPVVSCSRSLANRAALHQHLFTHIQGNQKRGAAGLTDDKLCPLCRAEQNSHEGLVRHIVDMHDTRLECTEHEFETMSDFQQWKRRTEQEDLSSFELGRWGKSHFCCCRAGRVEPGKHVNVRRTRLGFECPAAMVVRTDKAQGQPSRVRVTYWRTHLGHTPSVLDVRILKEQREWIVQLLESGHTNRSIVAQGASRYFGPPLNKIHMLTERYLRRLASELQARTDKTIGPGTIDVPKSYEYGNADQLRLALADMIHEGLNREADESARIETEKDYGIHRHDEKILGGYGVLEHGRTGRYQVVKHRYEHIKGDRQHQSMTVVVFPRKAAHMNCEKTCPICQVCVHRYGCTCSAFMLHDRMCVHIHRIASLKGNPSVEYVRPDIVKEDTIGLPEALRRLQTLNHREKMKPLLPLADELFELIKVNRTVHPEQVEAFLRQGLAMMRAHPQLQSTRDEEAQLGPQPIDSAEARRYMRCKHPDNRSYNVISSNWDRNVGAHLCLIVGVEPGTAKIKDEPLDDDVKPPAMQSPSNKEPPRQPTTVKSVVVKMSGPLSKTSQQARMNHPTVLRKRFQGPGNEAEAGPSKKTKFTSVPGSVSGLAGRQAMARRGKDKVVLMKSKRIVVVKPDSLGVRPSGPYSSGPTLSYSYATSTTGSLTHTRQPKASGKQSGAAKKSQWATPQPSTNHEQPQPDFVVIRPNDLGLPSSTGPSGQAAAAPSIVRTTDGMGEPSFAGAYERPNPMHGSVPPGVEPLRPKQEPVDEAIGDGDANPKDSTFTLTQL</sequence>
<evidence type="ECO:0000313" key="4">
    <source>
        <dbReference type="Proteomes" id="UP000192247"/>
    </source>
</evidence>
<evidence type="ECO:0000256" key="1">
    <source>
        <dbReference type="SAM" id="MobiDB-lite"/>
    </source>
</evidence>
<comment type="caution">
    <text evidence="3">The sequence shown here is derived from an EMBL/GenBank/DDBJ whole genome shotgun (WGS) entry which is preliminary data.</text>
</comment>
<proteinExistence type="predicted"/>
<organism evidence="3 4">
    <name type="scientific">Tropilaelaps mercedesae</name>
    <dbReference type="NCBI Taxonomy" id="418985"/>
    <lineage>
        <taxon>Eukaryota</taxon>
        <taxon>Metazoa</taxon>
        <taxon>Ecdysozoa</taxon>
        <taxon>Arthropoda</taxon>
        <taxon>Chelicerata</taxon>
        <taxon>Arachnida</taxon>
        <taxon>Acari</taxon>
        <taxon>Parasitiformes</taxon>
        <taxon>Mesostigmata</taxon>
        <taxon>Gamasina</taxon>
        <taxon>Dermanyssoidea</taxon>
        <taxon>Laelapidae</taxon>
        <taxon>Tropilaelaps</taxon>
    </lineage>
</organism>
<feature type="compositionally biased region" description="Low complexity" evidence="1">
    <location>
        <begin position="660"/>
        <end position="673"/>
    </location>
</feature>
<feature type="region of interest" description="Disordered" evidence="1">
    <location>
        <begin position="510"/>
        <end position="540"/>
    </location>
</feature>
<evidence type="ECO:0000259" key="2">
    <source>
        <dbReference type="PROSITE" id="PS00028"/>
    </source>
</evidence>
<evidence type="ECO:0000313" key="3">
    <source>
        <dbReference type="EMBL" id="OQR76892.1"/>
    </source>
</evidence>